<feature type="zinc finger region" description="dksA C4-type" evidence="4">
    <location>
        <begin position="81"/>
        <end position="105"/>
    </location>
</feature>
<evidence type="ECO:0000256" key="1">
    <source>
        <dbReference type="ARBA" id="ARBA00022723"/>
    </source>
</evidence>
<reference evidence="6 7" key="1">
    <citation type="journal article" date="2016" name="Nat. Commun.">
        <title>Thousands of microbial genomes shed light on interconnected biogeochemical processes in an aquifer system.</title>
        <authorList>
            <person name="Anantharaman K."/>
            <person name="Brown C.T."/>
            <person name="Hug L.A."/>
            <person name="Sharon I."/>
            <person name="Castelle C.J."/>
            <person name="Probst A.J."/>
            <person name="Thomas B.C."/>
            <person name="Singh A."/>
            <person name="Wilkins M.J."/>
            <person name="Karaoz U."/>
            <person name="Brodie E.L."/>
            <person name="Williams K.H."/>
            <person name="Hubbard S.S."/>
            <person name="Banfield J.F."/>
        </authorList>
    </citation>
    <scope>NUCLEOTIDE SEQUENCE [LARGE SCALE GENOMIC DNA]</scope>
</reference>
<dbReference type="Gene3D" id="1.20.120.910">
    <property type="entry name" value="DksA, coiled-coil domain"/>
    <property type="match status" value="1"/>
</dbReference>
<dbReference type="STRING" id="1802617.A2886_02205"/>
<dbReference type="GO" id="GO:0008270">
    <property type="term" value="F:zinc ion binding"/>
    <property type="evidence" value="ECO:0007669"/>
    <property type="project" value="UniProtKB-KW"/>
</dbReference>
<keyword evidence="2" id="KW-0863">Zinc-finger</keyword>
<dbReference type="PROSITE" id="PS51128">
    <property type="entry name" value="ZF_DKSA_2"/>
    <property type="match status" value="1"/>
</dbReference>
<protein>
    <recommendedName>
        <fullName evidence="5">Zinc finger DksA/TraR C4-type domain-containing protein</fullName>
    </recommendedName>
</protein>
<organism evidence="6 7">
    <name type="scientific">candidate division WWE3 bacterium RIFCSPHIGHO2_01_FULL_42_13</name>
    <dbReference type="NCBI Taxonomy" id="1802617"/>
    <lineage>
        <taxon>Bacteria</taxon>
        <taxon>Katanobacteria</taxon>
    </lineage>
</organism>
<feature type="domain" description="Zinc finger DksA/TraR C4-type" evidence="5">
    <location>
        <begin position="76"/>
        <end position="104"/>
    </location>
</feature>
<dbReference type="PANTHER" id="PTHR33823">
    <property type="entry name" value="RNA POLYMERASE-BINDING TRANSCRIPTION FACTOR DKSA-RELATED"/>
    <property type="match status" value="1"/>
</dbReference>
<evidence type="ECO:0000256" key="3">
    <source>
        <dbReference type="ARBA" id="ARBA00022833"/>
    </source>
</evidence>
<evidence type="ECO:0000256" key="4">
    <source>
        <dbReference type="PROSITE-ProRule" id="PRU00510"/>
    </source>
</evidence>
<dbReference type="InterPro" id="IPR000962">
    <property type="entry name" value="Znf_DskA_TraR"/>
</dbReference>
<comment type="caution">
    <text evidence="6">The sequence shown here is derived from an EMBL/GenBank/DDBJ whole genome shotgun (WGS) entry which is preliminary data.</text>
</comment>
<name>A0A1F4URJ6_UNCKA</name>
<proteinExistence type="predicted"/>
<sequence>MQLKAKLERKKADLEHEFGIMKSEDSYNDPDRTVGNAEDADEAFEDTSHLETKLKEENATRALGLVEKALAKIDLGTYGLCEVGGEPIDEARLQAFPEATTCVDHA</sequence>
<dbReference type="PANTHER" id="PTHR33823:SF2">
    <property type="entry name" value="RNA POLYMERASE-BINDING TRANSCRIPTION FACTOR DKSA"/>
    <property type="match status" value="1"/>
</dbReference>
<dbReference type="AlphaFoldDB" id="A0A1F4URJ6"/>
<dbReference type="EMBL" id="MEVA01000006">
    <property type="protein sequence ID" value="OGC47578.1"/>
    <property type="molecule type" value="Genomic_DNA"/>
</dbReference>
<dbReference type="Pfam" id="PF01258">
    <property type="entry name" value="zf-dskA_traR"/>
    <property type="match status" value="1"/>
</dbReference>
<gene>
    <name evidence="6" type="ORF">A2886_02205</name>
</gene>
<evidence type="ECO:0000313" key="7">
    <source>
        <dbReference type="Proteomes" id="UP000176608"/>
    </source>
</evidence>
<dbReference type="SUPFAM" id="SSF57716">
    <property type="entry name" value="Glucocorticoid receptor-like (DNA-binding domain)"/>
    <property type="match status" value="1"/>
</dbReference>
<keyword evidence="3" id="KW-0862">Zinc</keyword>
<evidence type="ECO:0000256" key="2">
    <source>
        <dbReference type="ARBA" id="ARBA00022771"/>
    </source>
</evidence>
<accession>A0A1F4URJ6</accession>
<keyword evidence="1" id="KW-0479">Metal-binding</keyword>
<evidence type="ECO:0000259" key="5">
    <source>
        <dbReference type="Pfam" id="PF01258"/>
    </source>
</evidence>
<evidence type="ECO:0000313" key="6">
    <source>
        <dbReference type="EMBL" id="OGC47578.1"/>
    </source>
</evidence>
<dbReference type="Proteomes" id="UP000176608">
    <property type="component" value="Unassembled WGS sequence"/>
</dbReference>